<comment type="similarity">
    <text evidence="3">Belongs to the 3-hydroxyacyl-CoA dehydrogenase family.</text>
</comment>
<organism evidence="14 15">
    <name type="scientific">Fusibacter ferrireducens</name>
    <dbReference type="NCBI Taxonomy" id="2785058"/>
    <lineage>
        <taxon>Bacteria</taxon>
        <taxon>Bacillati</taxon>
        <taxon>Bacillota</taxon>
        <taxon>Clostridia</taxon>
        <taxon>Eubacteriales</taxon>
        <taxon>Eubacteriales Family XII. Incertae Sedis</taxon>
        <taxon>Fusibacter</taxon>
    </lineage>
</organism>
<dbReference type="Pfam" id="PF02737">
    <property type="entry name" value="3HCDH_N"/>
    <property type="match status" value="1"/>
</dbReference>
<dbReference type="Pfam" id="PF00725">
    <property type="entry name" value="3HCDH"/>
    <property type="match status" value="1"/>
</dbReference>
<evidence type="ECO:0000313" key="14">
    <source>
        <dbReference type="EMBL" id="MBF4694717.1"/>
    </source>
</evidence>
<dbReference type="Gene3D" id="1.10.1040.10">
    <property type="entry name" value="N-(1-d-carboxylethyl)-l-norvaline Dehydrogenase, domain 2"/>
    <property type="match status" value="1"/>
</dbReference>
<dbReference type="SUPFAM" id="SSF48179">
    <property type="entry name" value="6-phosphogluconate dehydrogenase C-terminal domain-like"/>
    <property type="match status" value="1"/>
</dbReference>
<gene>
    <name evidence="14" type="ORF">ISU02_16510</name>
</gene>
<dbReference type="PANTHER" id="PTHR48075">
    <property type="entry name" value="3-HYDROXYACYL-COA DEHYDROGENASE FAMILY PROTEIN"/>
    <property type="match status" value="1"/>
</dbReference>
<accession>A0ABR9ZW76</accession>
<comment type="subunit">
    <text evidence="4">Homodimer.</text>
</comment>
<dbReference type="InterPro" id="IPR022694">
    <property type="entry name" value="3-OHacyl-CoA_DH"/>
</dbReference>
<keyword evidence="5" id="KW-0963">Cytoplasm</keyword>
<evidence type="ECO:0000256" key="4">
    <source>
        <dbReference type="ARBA" id="ARBA00011738"/>
    </source>
</evidence>
<dbReference type="EC" id="1.1.1.45" evidence="9"/>
<dbReference type="InterPro" id="IPR006176">
    <property type="entry name" value="3-OHacyl-CoA_DH_NAD-bd"/>
</dbReference>
<sequence length="315" mass="34922">MSKKLKNIAILGAGTMGVGIGLLFAMKDYPVKLIYSCEQDKTSNPLGRMHESLKILSNNGVVDRSKMDAIMANVSTTDNLEEGATFADIIFECIIEDLSIKQDFFKKLDEMCTEDTVLASNTSAISITEIAETSENKSRIIGTHFWNPPFLIPLVEVIKTEFVSEDTVNRVHELLEEAGKKPVIVNKDVPGFLANRMQHALFREALYIIEQGIAEPSAVDDAIKYGFGMRLGIMAPVGVMDMGGLDLTYAIHEYLFKDLCNDTKPAAILSQKLSEGKLGFKSGEGLMTWTQEKIAQERKHLTEDLIKVARALDRL</sequence>
<dbReference type="Gene3D" id="3.40.50.720">
    <property type="entry name" value="NAD(P)-binding Rossmann-like Domain"/>
    <property type="match status" value="1"/>
</dbReference>
<name>A0ABR9ZW76_9FIRM</name>
<dbReference type="InterPro" id="IPR013328">
    <property type="entry name" value="6PGD_dom2"/>
</dbReference>
<dbReference type="SUPFAM" id="SSF51735">
    <property type="entry name" value="NAD(P)-binding Rossmann-fold domains"/>
    <property type="match status" value="1"/>
</dbReference>
<keyword evidence="7" id="KW-0560">Oxidoreductase</keyword>
<dbReference type="PIRSF" id="PIRSF000105">
    <property type="entry name" value="HCDH"/>
    <property type="match status" value="1"/>
</dbReference>
<dbReference type="InterPro" id="IPR006108">
    <property type="entry name" value="3HC_DH_C"/>
</dbReference>
<evidence type="ECO:0000259" key="13">
    <source>
        <dbReference type="Pfam" id="PF02737"/>
    </source>
</evidence>
<keyword evidence="8" id="KW-0520">NAD</keyword>
<evidence type="ECO:0000256" key="1">
    <source>
        <dbReference type="ARBA" id="ARBA00004496"/>
    </source>
</evidence>
<feature type="transmembrane region" description="Helical" evidence="11">
    <location>
        <begin position="7"/>
        <end position="26"/>
    </location>
</feature>
<dbReference type="InterPro" id="IPR008927">
    <property type="entry name" value="6-PGluconate_DH-like_C_sf"/>
</dbReference>
<comment type="pathway">
    <text evidence="2">Lipid metabolism; butanoate metabolism.</text>
</comment>
<evidence type="ECO:0000256" key="8">
    <source>
        <dbReference type="ARBA" id="ARBA00023027"/>
    </source>
</evidence>
<comment type="subcellular location">
    <subcellularLocation>
        <location evidence="1">Cytoplasm</location>
    </subcellularLocation>
</comment>
<dbReference type="PROSITE" id="PS00067">
    <property type="entry name" value="3HCDH"/>
    <property type="match status" value="1"/>
</dbReference>
<evidence type="ECO:0000256" key="9">
    <source>
        <dbReference type="ARBA" id="ARBA00038962"/>
    </source>
</evidence>
<feature type="domain" description="3-hydroxyacyl-CoA dehydrogenase C-terminal" evidence="12">
    <location>
        <begin position="191"/>
        <end position="289"/>
    </location>
</feature>
<evidence type="ECO:0000256" key="5">
    <source>
        <dbReference type="ARBA" id="ARBA00022490"/>
    </source>
</evidence>
<keyword evidence="6" id="KW-0597">Phosphoprotein</keyword>
<evidence type="ECO:0000256" key="3">
    <source>
        <dbReference type="ARBA" id="ARBA00009463"/>
    </source>
</evidence>
<keyword evidence="11" id="KW-0812">Transmembrane</keyword>
<dbReference type="InterPro" id="IPR006180">
    <property type="entry name" value="3-OHacyl-CoA_DH_CS"/>
</dbReference>
<evidence type="ECO:0000256" key="6">
    <source>
        <dbReference type="ARBA" id="ARBA00022553"/>
    </source>
</evidence>
<dbReference type="PANTHER" id="PTHR48075:SF1">
    <property type="entry name" value="LAMBDA-CRYSTALLIN HOMOLOG"/>
    <property type="match status" value="1"/>
</dbReference>
<dbReference type="InterPro" id="IPR036291">
    <property type="entry name" value="NAD(P)-bd_dom_sf"/>
</dbReference>
<dbReference type="EMBL" id="JADKNH010000010">
    <property type="protein sequence ID" value="MBF4694717.1"/>
    <property type="molecule type" value="Genomic_DNA"/>
</dbReference>
<proteinExistence type="inferred from homology"/>
<protein>
    <recommendedName>
        <fullName evidence="10">L-gulonate 3-dehydrogenase</fullName>
        <ecNumber evidence="9">1.1.1.45</ecNumber>
    </recommendedName>
    <alternativeName>
        <fullName evidence="10">L-gulonate 3-dehydrogenase</fullName>
    </alternativeName>
</protein>
<feature type="domain" description="3-hydroxyacyl-CoA dehydrogenase NAD binding" evidence="13">
    <location>
        <begin position="7"/>
        <end position="188"/>
    </location>
</feature>
<dbReference type="RefSeq" id="WP_194702955.1">
    <property type="nucleotide sequence ID" value="NZ_JADKNH010000010.1"/>
</dbReference>
<reference evidence="14 15" key="1">
    <citation type="submission" date="2020-11" db="EMBL/GenBank/DDBJ databases">
        <title>Fusibacter basophilias sp. nov.</title>
        <authorList>
            <person name="Qiu D."/>
        </authorList>
    </citation>
    <scope>NUCLEOTIDE SEQUENCE [LARGE SCALE GENOMIC DNA]</scope>
    <source>
        <strain evidence="14 15">Q10-2</strain>
    </source>
</reference>
<evidence type="ECO:0000313" key="15">
    <source>
        <dbReference type="Proteomes" id="UP000614200"/>
    </source>
</evidence>
<keyword evidence="11" id="KW-0472">Membrane</keyword>
<evidence type="ECO:0000259" key="12">
    <source>
        <dbReference type="Pfam" id="PF00725"/>
    </source>
</evidence>
<evidence type="ECO:0000256" key="11">
    <source>
        <dbReference type="SAM" id="Phobius"/>
    </source>
</evidence>
<keyword evidence="11" id="KW-1133">Transmembrane helix</keyword>
<evidence type="ECO:0000256" key="10">
    <source>
        <dbReference type="ARBA" id="ARBA00042709"/>
    </source>
</evidence>
<keyword evidence="15" id="KW-1185">Reference proteome</keyword>
<comment type="caution">
    <text evidence="14">The sequence shown here is derived from an EMBL/GenBank/DDBJ whole genome shotgun (WGS) entry which is preliminary data.</text>
</comment>
<dbReference type="Proteomes" id="UP000614200">
    <property type="component" value="Unassembled WGS sequence"/>
</dbReference>
<evidence type="ECO:0000256" key="7">
    <source>
        <dbReference type="ARBA" id="ARBA00023002"/>
    </source>
</evidence>
<evidence type="ECO:0000256" key="2">
    <source>
        <dbReference type="ARBA" id="ARBA00005086"/>
    </source>
</evidence>